<reference evidence="1 2" key="1">
    <citation type="submission" date="2018-04" db="EMBL/GenBank/DDBJ databases">
        <title>Cupriavidus necator CR12 genome sequencing and assembly.</title>
        <authorList>
            <person name="Ben Fekih I."/>
            <person name="Mazhar H.S."/>
            <person name="Bello S.K."/>
            <person name="Rensing C."/>
        </authorList>
    </citation>
    <scope>NUCLEOTIDE SEQUENCE [LARGE SCALE GENOMIC DNA]</scope>
    <source>
        <strain evidence="1 2">CR12</strain>
    </source>
</reference>
<comment type="caution">
    <text evidence="1">The sequence shown here is derived from an EMBL/GenBank/DDBJ whole genome shotgun (WGS) entry which is preliminary data.</text>
</comment>
<evidence type="ECO:0000313" key="1">
    <source>
        <dbReference type="EMBL" id="RCJ08938.1"/>
    </source>
</evidence>
<protein>
    <submittedName>
        <fullName evidence="1">Uncharacterized protein</fullName>
    </submittedName>
</protein>
<organism evidence="1 2">
    <name type="scientific">Cupriavidus necator</name>
    <name type="common">Alcaligenes eutrophus</name>
    <name type="synonym">Ralstonia eutropha</name>
    <dbReference type="NCBI Taxonomy" id="106590"/>
    <lineage>
        <taxon>Bacteria</taxon>
        <taxon>Pseudomonadati</taxon>
        <taxon>Pseudomonadota</taxon>
        <taxon>Betaproteobacteria</taxon>
        <taxon>Burkholderiales</taxon>
        <taxon>Burkholderiaceae</taxon>
        <taxon>Cupriavidus</taxon>
    </lineage>
</organism>
<evidence type="ECO:0000313" key="2">
    <source>
        <dbReference type="Proteomes" id="UP000253501"/>
    </source>
</evidence>
<dbReference type="Proteomes" id="UP000253501">
    <property type="component" value="Unassembled WGS sequence"/>
</dbReference>
<sequence length="130" mass="15334">MSERKKAGIIAELERWQNRELGTTLTWERIEAYSGYTRQALSRHPEIVHAYREAKRALADGARPSRSRTHSDELAYLDRTVASLRARICWYEELETQWLQRWQRIAFHCLQRGLSIEDLDVPLDPLNRKG</sequence>
<gene>
    <name evidence="1" type="ORF">DDK22_08245</name>
</gene>
<dbReference type="EMBL" id="QDHA01000020">
    <property type="protein sequence ID" value="RCJ08938.1"/>
    <property type="molecule type" value="Genomic_DNA"/>
</dbReference>
<name>A0A367PMB3_CUPNE</name>
<proteinExistence type="predicted"/>
<accession>A0A367PMB3</accession>
<dbReference type="AlphaFoldDB" id="A0A367PMB3"/>